<dbReference type="InterPro" id="IPR003646">
    <property type="entry name" value="SH3-like_bac-type"/>
</dbReference>
<name>A0A6J4UWR6_9BACT</name>
<evidence type="ECO:0000313" key="4">
    <source>
        <dbReference type="EMBL" id="CAA9562091.1"/>
    </source>
</evidence>
<feature type="domain" description="SH3b" evidence="3">
    <location>
        <begin position="118"/>
        <end position="187"/>
    </location>
</feature>
<gene>
    <name evidence="4" type="ORF">AVDCRST_MAG33-1762</name>
</gene>
<dbReference type="EMBL" id="CADCWK010000183">
    <property type="protein sequence ID" value="CAA9562091.1"/>
    <property type="molecule type" value="Genomic_DNA"/>
</dbReference>
<protein>
    <recommendedName>
        <fullName evidence="3">SH3b domain-containing protein</fullName>
    </recommendedName>
</protein>
<keyword evidence="2" id="KW-1133">Transmembrane helix</keyword>
<sequence>MTDPSLNRRLDQHARRSGFAVGASMALAILLLIGAFVWLFATINPYLSDFLGAQAASSTATPASIQAGAPLAPTARPVQSSAPSVAPTATIAPTEPPAAAPTVAPTQVPPTETPDDFQPDYQVAGNQGINFRSAAGTNGSETLAVVNPGTPLQSTGEEETVEGVVWLQFINEDGQTGWIREIDTEPV</sequence>
<feature type="region of interest" description="Disordered" evidence="1">
    <location>
        <begin position="71"/>
        <end position="123"/>
    </location>
</feature>
<dbReference type="Pfam" id="PF08239">
    <property type="entry name" value="SH3_3"/>
    <property type="match status" value="1"/>
</dbReference>
<organism evidence="4">
    <name type="scientific">uncultured Thermomicrobiales bacterium</name>
    <dbReference type="NCBI Taxonomy" id="1645740"/>
    <lineage>
        <taxon>Bacteria</taxon>
        <taxon>Pseudomonadati</taxon>
        <taxon>Thermomicrobiota</taxon>
        <taxon>Thermomicrobia</taxon>
        <taxon>Thermomicrobiales</taxon>
        <taxon>environmental samples</taxon>
    </lineage>
</organism>
<evidence type="ECO:0000259" key="3">
    <source>
        <dbReference type="PROSITE" id="PS51781"/>
    </source>
</evidence>
<evidence type="ECO:0000256" key="1">
    <source>
        <dbReference type="SAM" id="MobiDB-lite"/>
    </source>
</evidence>
<keyword evidence="2" id="KW-0812">Transmembrane</keyword>
<accession>A0A6J4UWR6</accession>
<feature type="transmembrane region" description="Helical" evidence="2">
    <location>
        <begin position="20"/>
        <end position="41"/>
    </location>
</feature>
<dbReference type="Gene3D" id="2.30.30.40">
    <property type="entry name" value="SH3 Domains"/>
    <property type="match status" value="1"/>
</dbReference>
<proteinExistence type="predicted"/>
<evidence type="ECO:0000256" key="2">
    <source>
        <dbReference type="SAM" id="Phobius"/>
    </source>
</evidence>
<reference evidence="4" key="1">
    <citation type="submission" date="2020-02" db="EMBL/GenBank/DDBJ databases">
        <authorList>
            <person name="Meier V. D."/>
        </authorList>
    </citation>
    <scope>NUCLEOTIDE SEQUENCE</scope>
    <source>
        <strain evidence="4">AVDCRST_MAG33</strain>
    </source>
</reference>
<dbReference type="PROSITE" id="PS51781">
    <property type="entry name" value="SH3B"/>
    <property type="match status" value="1"/>
</dbReference>
<keyword evidence="2" id="KW-0472">Membrane</keyword>
<dbReference type="AlphaFoldDB" id="A0A6J4UWR6"/>